<sequence length="323" mass="32970">MSRTMPPPPPLLLSKRVTAFLHANLSSHIRMAALTTPAGKLLAHASTLPASVLRRQCGVAASLWALYAPSPESSSAFGDAAESSLPTTGGGSSSNSNGYEHHHQQQHNSTKSRKSSRSGGESAPAVTVQLDSGVVFVIRRLRCGMLFVCMGGNIHSMNNSTTNKNNNSNSPSTSGSGDTKPPNHSTPTSPPPTTADHTENGNPSTPAISETTTPQPAASSHIQTPTPAATATATATSTSATPPLGSPSEAASILSANTIGAATVASQSSSVATAGGSLSAAGVLAMRRQVEELARWLDEQLRTLCVPEEGIGIGIAGPQVEVR</sequence>
<reference evidence="2" key="2">
    <citation type="submission" date="2023-06" db="EMBL/GenBank/DDBJ databases">
        <authorList>
            <consortium name="Lawrence Berkeley National Laboratory"/>
            <person name="Haridas S."/>
            <person name="Hensen N."/>
            <person name="Bonometti L."/>
            <person name="Westerberg I."/>
            <person name="Brannstrom I.O."/>
            <person name="Guillou S."/>
            <person name="Cros-Aarteil S."/>
            <person name="Calhoun S."/>
            <person name="Kuo A."/>
            <person name="Mondo S."/>
            <person name="Pangilinan J."/>
            <person name="Riley R."/>
            <person name="Labutti K."/>
            <person name="Andreopoulos B."/>
            <person name="Lipzen A."/>
            <person name="Chen C."/>
            <person name="Yanf M."/>
            <person name="Daum C."/>
            <person name="Ng V."/>
            <person name="Clum A."/>
            <person name="Steindorff A."/>
            <person name="Ohm R."/>
            <person name="Martin F."/>
            <person name="Silar P."/>
            <person name="Natvig D."/>
            <person name="Lalanne C."/>
            <person name="Gautier V."/>
            <person name="Ament-Velasquez S.L."/>
            <person name="Kruys A."/>
            <person name="Hutchinson M.I."/>
            <person name="Powell A.J."/>
            <person name="Barry K."/>
            <person name="Miller A.N."/>
            <person name="Grigoriev I.V."/>
            <person name="Debuchy R."/>
            <person name="Gladieux P."/>
            <person name="Thoren M.H."/>
            <person name="Johannesson H."/>
        </authorList>
    </citation>
    <scope>NUCLEOTIDE SEQUENCE</scope>
    <source>
        <strain evidence="2">SMH4131-1</strain>
    </source>
</reference>
<dbReference type="AlphaFoldDB" id="A0AAE0IWB7"/>
<proteinExistence type="predicted"/>
<feature type="compositionally biased region" description="Low complexity" evidence="1">
    <location>
        <begin position="160"/>
        <end position="187"/>
    </location>
</feature>
<organism evidence="2 3">
    <name type="scientific">Cercophora scortea</name>
    <dbReference type="NCBI Taxonomy" id="314031"/>
    <lineage>
        <taxon>Eukaryota</taxon>
        <taxon>Fungi</taxon>
        <taxon>Dikarya</taxon>
        <taxon>Ascomycota</taxon>
        <taxon>Pezizomycotina</taxon>
        <taxon>Sordariomycetes</taxon>
        <taxon>Sordariomycetidae</taxon>
        <taxon>Sordariales</taxon>
        <taxon>Lasiosphaeriaceae</taxon>
        <taxon>Cercophora</taxon>
    </lineage>
</organism>
<gene>
    <name evidence="2" type="ORF">B0T19DRAFT_439012</name>
</gene>
<evidence type="ECO:0000313" key="2">
    <source>
        <dbReference type="EMBL" id="KAK3332155.1"/>
    </source>
</evidence>
<feature type="compositionally biased region" description="Low complexity" evidence="1">
    <location>
        <begin position="224"/>
        <end position="243"/>
    </location>
</feature>
<dbReference type="Proteomes" id="UP001286456">
    <property type="component" value="Unassembled WGS sequence"/>
</dbReference>
<evidence type="ECO:0000256" key="1">
    <source>
        <dbReference type="SAM" id="MobiDB-lite"/>
    </source>
</evidence>
<feature type="region of interest" description="Disordered" evidence="1">
    <location>
        <begin position="76"/>
        <end position="125"/>
    </location>
</feature>
<evidence type="ECO:0000313" key="3">
    <source>
        <dbReference type="Proteomes" id="UP001286456"/>
    </source>
</evidence>
<name>A0AAE0IWB7_9PEZI</name>
<feature type="compositionally biased region" description="Polar residues" evidence="1">
    <location>
        <begin position="200"/>
        <end position="223"/>
    </location>
</feature>
<accession>A0AAE0IWB7</accession>
<protein>
    <submittedName>
        <fullName evidence="2">Uncharacterized protein</fullName>
    </submittedName>
</protein>
<dbReference type="EMBL" id="JAUEPO010000002">
    <property type="protein sequence ID" value="KAK3332155.1"/>
    <property type="molecule type" value="Genomic_DNA"/>
</dbReference>
<keyword evidence="3" id="KW-1185">Reference proteome</keyword>
<feature type="region of interest" description="Disordered" evidence="1">
    <location>
        <begin position="160"/>
        <end position="248"/>
    </location>
</feature>
<reference evidence="2" key="1">
    <citation type="journal article" date="2023" name="Mol. Phylogenet. Evol.">
        <title>Genome-scale phylogeny and comparative genomics of the fungal order Sordariales.</title>
        <authorList>
            <person name="Hensen N."/>
            <person name="Bonometti L."/>
            <person name="Westerberg I."/>
            <person name="Brannstrom I.O."/>
            <person name="Guillou S."/>
            <person name="Cros-Aarteil S."/>
            <person name="Calhoun S."/>
            <person name="Haridas S."/>
            <person name="Kuo A."/>
            <person name="Mondo S."/>
            <person name="Pangilinan J."/>
            <person name="Riley R."/>
            <person name="LaButti K."/>
            <person name="Andreopoulos B."/>
            <person name="Lipzen A."/>
            <person name="Chen C."/>
            <person name="Yan M."/>
            <person name="Daum C."/>
            <person name="Ng V."/>
            <person name="Clum A."/>
            <person name="Steindorff A."/>
            <person name="Ohm R.A."/>
            <person name="Martin F."/>
            <person name="Silar P."/>
            <person name="Natvig D.O."/>
            <person name="Lalanne C."/>
            <person name="Gautier V."/>
            <person name="Ament-Velasquez S.L."/>
            <person name="Kruys A."/>
            <person name="Hutchinson M.I."/>
            <person name="Powell A.J."/>
            <person name="Barry K."/>
            <person name="Miller A.N."/>
            <person name="Grigoriev I.V."/>
            <person name="Debuchy R."/>
            <person name="Gladieux P."/>
            <person name="Hiltunen Thoren M."/>
            <person name="Johannesson H."/>
        </authorList>
    </citation>
    <scope>NUCLEOTIDE SEQUENCE</scope>
    <source>
        <strain evidence="2">SMH4131-1</strain>
    </source>
</reference>
<comment type="caution">
    <text evidence="2">The sequence shown here is derived from an EMBL/GenBank/DDBJ whole genome shotgun (WGS) entry which is preliminary data.</text>
</comment>